<protein>
    <submittedName>
        <fullName evidence="2">Uncharacterized protein</fullName>
    </submittedName>
</protein>
<organism evidence="2 3">
    <name type="scientific">Coptis chinensis</name>
    <dbReference type="NCBI Taxonomy" id="261450"/>
    <lineage>
        <taxon>Eukaryota</taxon>
        <taxon>Viridiplantae</taxon>
        <taxon>Streptophyta</taxon>
        <taxon>Embryophyta</taxon>
        <taxon>Tracheophyta</taxon>
        <taxon>Spermatophyta</taxon>
        <taxon>Magnoliopsida</taxon>
        <taxon>Ranunculales</taxon>
        <taxon>Ranunculaceae</taxon>
        <taxon>Coptidoideae</taxon>
        <taxon>Coptis</taxon>
    </lineage>
</organism>
<gene>
    <name evidence="2" type="ORF">IFM89_017746</name>
</gene>
<dbReference type="PANTHER" id="PTHR34057:SF1">
    <property type="entry name" value="ELONGATION FACTOR"/>
    <property type="match status" value="1"/>
</dbReference>
<reference evidence="2 3" key="1">
    <citation type="submission" date="2020-10" db="EMBL/GenBank/DDBJ databases">
        <title>The Coptis chinensis genome and diversification of protoberbering-type alkaloids.</title>
        <authorList>
            <person name="Wang B."/>
            <person name="Shu S."/>
            <person name="Song C."/>
            <person name="Liu Y."/>
        </authorList>
    </citation>
    <scope>NUCLEOTIDE SEQUENCE [LARGE SCALE GENOMIC DNA]</scope>
    <source>
        <strain evidence="2">HL-2020</strain>
        <tissue evidence="2">Leaf</tissue>
    </source>
</reference>
<dbReference type="Proteomes" id="UP000631114">
    <property type="component" value="Unassembled WGS sequence"/>
</dbReference>
<feature type="coiled-coil region" evidence="1">
    <location>
        <begin position="148"/>
        <end position="175"/>
    </location>
</feature>
<evidence type="ECO:0000313" key="3">
    <source>
        <dbReference type="Proteomes" id="UP000631114"/>
    </source>
</evidence>
<accession>A0A835LJR4</accession>
<dbReference type="AlphaFoldDB" id="A0A835LJR4"/>
<keyword evidence="1" id="KW-0175">Coiled coil</keyword>
<keyword evidence="3" id="KW-1185">Reference proteome</keyword>
<dbReference type="InterPro" id="IPR038745">
    <property type="entry name" value="AT4G37440-like"/>
</dbReference>
<dbReference type="PANTHER" id="PTHR34057">
    <property type="entry name" value="ELONGATION FACTOR"/>
    <property type="match status" value="1"/>
</dbReference>
<evidence type="ECO:0000313" key="2">
    <source>
        <dbReference type="EMBL" id="KAF9597400.1"/>
    </source>
</evidence>
<dbReference type="EMBL" id="JADFTS010000007">
    <property type="protein sequence ID" value="KAF9597400.1"/>
    <property type="molecule type" value="Genomic_DNA"/>
</dbReference>
<proteinExistence type="predicted"/>
<comment type="caution">
    <text evidence="2">The sequence shown here is derived from an EMBL/GenBank/DDBJ whole genome shotgun (WGS) entry which is preliminary data.</text>
</comment>
<name>A0A835LJR4_9MAGN</name>
<dbReference type="OrthoDB" id="21648at2759"/>
<dbReference type="CDD" id="cd11650">
    <property type="entry name" value="AT4G37440_like"/>
    <property type="match status" value="1"/>
</dbReference>
<sequence>MTPAQVTMETVVEETGTKGLETVKEDMSLRCVSNCEDTAFDLEMLSDPKVIELGVVGNSDDVDIEGCCGDVRMGENGDDDMDATECSSSFGNSFSGNEDGLGMSDYDEIDSLYGEASLFDGFDRMFRTGKKKVTTQWRRYISPLTWRAKWMELRIKEMKSQLSKYDRELASYNQRELQFDVGQCTSEDVSVKSLPFSGQSHKKEVMKRKKRKRIEDVADVASYMSHHNLFSYYENKKSDADGASIDVEAAVQVISADVNTKDEFDINYACPSLEFRDENSLEHVLWKIEKVQLRVQKLKTQTDSLLTVHAAKFSSMESLSQLAQSDLPSSSPRSPALSSGNAEKLAIRGLCTPPRHIADYDIGDLVLPGSAVSSNGEVTPHPDLIESSLSSSICRSSS</sequence>
<evidence type="ECO:0000256" key="1">
    <source>
        <dbReference type="SAM" id="Coils"/>
    </source>
</evidence>